<gene>
    <name evidence="1" type="ORF">BN2476_1640006</name>
</gene>
<evidence type="ECO:0000313" key="2">
    <source>
        <dbReference type="Proteomes" id="UP000195569"/>
    </source>
</evidence>
<sequence length="34" mass="3783">MPGDHIKCHTILQVSAKGPMHSKKFDFGKSEKSL</sequence>
<dbReference type="EMBL" id="CYGY02000164">
    <property type="protein sequence ID" value="SIT52006.1"/>
    <property type="molecule type" value="Genomic_DNA"/>
</dbReference>
<proteinExistence type="predicted"/>
<name>A0A1N7SX36_9BURK</name>
<dbReference type="Proteomes" id="UP000195569">
    <property type="component" value="Unassembled WGS sequence"/>
</dbReference>
<reference evidence="1" key="1">
    <citation type="submission" date="2016-12" db="EMBL/GenBank/DDBJ databases">
        <authorList>
            <person name="Moulin L."/>
        </authorList>
    </citation>
    <scope>NUCLEOTIDE SEQUENCE [LARGE SCALE GENOMIC DNA]</scope>
    <source>
        <strain evidence="1">STM 7183</strain>
    </source>
</reference>
<organism evidence="1 2">
    <name type="scientific">Paraburkholderia piptadeniae</name>
    <dbReference type="NCBI Taxonomy" id="1701573"/>
    <lineage>
        <taxon>Bacteria</taxon>
        <taxon>Pseudomonadati</taxon>
        <taxon>Pseudomonadota</taxon>
        <taxon>Betaproteobacteria</taxon>
        <taxon>Burkholderiales</taxon>
        <taxon>Burkholderiaceae</taxon>
        <taxon>Paraburkholderia</taxon>
    </lineage>
</organism>
<accession>A0A1N7SX36</accession>
<evidence type="ECO:0000313" key="1">
    <source>
        <dbReference type="EMBL" id="SIT52006.1"/>
    </source>
</evidence>
<protein>
    <submittedName>
        <fullName evidence="1">Uncharacterized protein</fullName>
    </submittedName>
</protein>
<dbReference type="AlphaFoldDB" id="A0A1N7SX36"/>
<comment type="caution">
    <text evidence="1">The sequence shown here is derived from an EMBL/GenBank/DDBJ whole genome shotgun (WGS) entry which is preliminary data.</text>
</comment>
<keyword evidence="2" id="KW-1185">Reference proteome</keyword>